<name>A0A502GVX0_9BACT</name>
<protein>
    <submittedName>
        <fullName evidence="3">DUF3592 domain-containing protein</fullName>
    </submittedName>
</protein>
<reference evidence="3 4" key="1">
    <citation type="journal article" date="2019" name="Environ. Microbiol.">
        <title>Species interactions and distinct microbial communities in high Arctic permafrost affected cryosols are associated with the CH4 and CO2 gas fluxes.</title>
        <authorList>
            <person name="Altshuler I."/>
            <person name="Hamel J."/>
            <person name="Turney S."/>
            <person name="Magnuson E."/>
            <person name="Levesque R."/>
            <person name="Greer C."/>
            <person name="Whyte L.G."/>
        </authorList>
    </citation>
    <scope>NUCLEOTIDE SEQUENCE [LARGE SCALE GENOMIC DNA]</scope>
    <source>
        <strain evidence="3 4">S9.2P</strain>
    </source>
</reference>
<accession>A0A502GVX0</accession>
<dbReference type="RefSeq" id="WP_140466717.1">
    <property type="nucleotide sequence ID" value="NZ_RCYZ01000004.1"/>
</dbReference>
<comment type="caution">
    <text evidence="3">The sequence shown here is derived from an EMBL/GenBank/DDBJ whole genome shotgun (WGS) entry which is preliminary data.</text>
</comment>
<keyword evidence="4" id="KW-1185">Reference proteome</keyword>
<evidence type="ECO:0000313" key="4">
    <source>
        <dbReference type="Proteomes" id="UP000317646"/>
    </source>
</evidence>
<feature type="transmembrane region" description="Helical" evidence="1">
    <location>
        <begin position="6"/>
        <end position="23"/>
    </location>
</feature>
<evidence type="ECO:0000313" key="3">
    <source>
        <dbReference type="EMBL" id="TPG66034.1"/>
    </source>
</evidence>
<dbReference type="InterPro" id="IPR021994">
    <property type="entry name" value="DUF3592"/>
</dbReference>
<evidence type="ECO:0000259" key="2">
    <source>
        <dbReference type="Pfam" id="PF12158"/>
    </source>
</evidence>
<dbReference type="AlphaFoldDB" id="A0A502GVX0"/>
<dbReference type="EMBL" id="RCYZ01000004">
    <property type="protein sequence ID" value="TPG66034.1"/>
    <property type="molecule type" value="Genomic_DNA"/>
</dbReference>
<proteinExistence type="predicted"/>
<dbReference type="OrthoDB" id="884541at2"/>
<dbReference type="Proteomes" id="UP000317646">
    <property type="component" value="Unassembled WGS sequence"/>
</dbReference>
<keyword evidence="1" id="KW-0472">Membrane</keyword>
<dbReference type="Pfam" id="PF12158">
    <property type="entry name" value="DUF3592"/>
    <property type="match status" value="1"/>
</dbReference>
<gene>
    <name evidence="3" type="ORF">EAH73_11735</name>
</gene>
<keyword evidence="1" id="KW-1133">Transmembrane helix</keyword>
<feature type="domain" description="DUF3592" evidence="2">
    <location>
        <begin position="38"/>
        <end position="107"/>
    </location>
</feature>
<organism evidence="3 4">
    <name type="scientific">Hymenobacter nivis</name>
    <dbReference type="NCBI Taxonomy" id="1850093"/>
    <lineage>
        <taxon>Bacteria</taxon>
        <taxon>Pseudomonadati</taxon>
        <taxon>Bacteroidota</taxon>
        <taxon>Cytophagia</taxon>
        <taxon>Cytophagales</taxon>
        <taxon>Hymenobacteraceae</taxon>
        <taxon>Hymenobacter</taxon>
    </lineage>
</organism>
<keyword evidence="1" id="KW-0812">Transmembrane</keyword>
<evidence type="ECO:0000256" key="1">
    <source>
        <dbReference type="SAM" id="Phobius"/>
    </source>
</evidence>
<sequence>MEPLYFFIALLVGAILLVVVGKAKDQEMEWFRKNGIRVQGTVVRNTLSWGRVSVTRPVVRFTTENGETIEFLDENGLALAVPRFSVGQKITLIYEKSNPQNFRIITSGSFA</sequence>